<evidence type="ECO:0000313" key="1">
    <source>
        <dbReference type="EMBL" id="KND01972.1"/>
    </source>
</evidence>
<organism evidence="1 2">
    <name type="scientific">Spizellomyces punctatus (strain DAOM BR117)</name>
    <dbReference type="NCBI Taxonomy" id="645134"/>
    <lineage>
        <taxon>Eukaryota</taxon>
        <taxon>Fungi</taxon>
        <taxon>Fungi incertae sedis</taxon>
        <taxon>Chytridiomycota</taxon>
        <taxon>Chytridiomycota incertae sedis</taxon>
        <taxon>Chytridiomycetes</taxon>
        <taxon>Spizellomycetales</taxon>
        <taxon>Spizellomycetaceae</taxon>
        <taxon>Spizellomyces</taxon>
    </lineage>
</organism>
<evidence type="ECO:0000313" key="2">
    <source>
        <dbReference type="Proteomes" id="UP000053201"/>
    </source>
</evidence>
<protein>
    <submittedName>
        <fullName evidence="1">Uncharacterized protein</fullName>
    </submittedName>
</protein>
<accession>A0A0L0HLH8</accession>
<dbReference type="GeneID" id="27686060"/>
<dbReference type="RefSeq" id="XP_016610011.1">
    <property type="nucleotide sequence ID" value="XM_016750766.1"/>
</dbReference>
<keyword evidence="2" id="KW-1185">Reference proteome</keyword>
<name>A0A0L0HLH8_SPIPD</name>
<gene>
    <name evidence="1" type="ORF">SPPG_02479</name>
</gene>
<proteinExistence type="predicted"/>
<dbReference type="EMBL" id="KQ257453">
    <property type="protein sequence ID" value="KND01972.1"/>
    <property type="molecule type" value="Genomic_DNA"/>
</dbReference>
<reference evidence="1 2" key="1">
    <citation type="submission" date="2009-08" db="EMBL/GenBank/DDBJ databases">
        <title>The Genome Sequence of Spizellomyces punctatus strain DAOM BR117.</title>
        <authorList>
            <consortium name="The Broad Institute Genome Sequencing Platform"/>
            <person name="Russ C."/>
            <person name="Cuomo C."/>
            <person name="Shea T."/>
            <person name="Young S.K."/>
            <person name="Zeng Q."/>
            <person name="Koehrsen M."/>
            <person name="Haas B."/>
            <person name="Borodovsky M."/>
            <person name="Guigo R."/>
            <person name="Alvarado L."/>
            <person name="Berlin A."/>
            <person name="Bochicchio J."/>
            <person name="Borenstein D."/>
            <person name="Chapman S."/>
            <person name="Chen Z."/>
            <person name="Engels R."/>
            <person name="Freedman E."/>
            <person name="Gellesch M."/>
            <person name="Goldberg J."/>
            <person name="Griggs A."/>
            <person name="Gujja S."/>
            <person name="Heiman D."/>
            <person name="Hepburn T."/>
            <person name="Howarth C."/>
            <person name="Jen D."/>
            <person name="Larson L."/>
            <person name="Lewis B."/>
            <person name="Mehta T."/>
            <person name="Park D."/>
            <person name="Pearson M."/>
            <person name="Roberts A."/>
            <person name="Saif S."/>
            <person name="Shenoy N."/>
            <person name="Sisk P."/>
            <person name="Stolte C."/>
            <person name="Sykes S."/>
            <person name="Thomson T."/>
            <person name="Walk T."/>
            <person name="White J."/>
            <person name="Yandava C."/>
            <person name="Burger G."/>
            <person name="Gray M.W."/>
            <person name="Holland P.W.H."/>
            <person name="King N."/>
            <person name="Lang F.B.F."/>
            <person name="Roger A.J."/>
            <person name="Ruiz-Trillo I."/>
            <person name="Lander E."/>
            <person name="Nusbaum C."/>
        </authorList>
    </citation>
    <scope>NUCLEOTIDE SEQUENCE [LARGE SCALE GENOMIC DNA]</scope>
    <source>
        <strain evidence="1 2">DAOM BR117</strain>
    </source>
</reference>
<sequence>MTHQSSSTKRQAQESLPTFSISLLRFSFCFVYRFSEAMAPTLQLTSTDLVLSLTTCQKLLAVQFSPVSVPLKHITNVRVRPDDLCVCWNGLRVGTSVPGVFYAGNFYHLHRKPDFIYARKKATAIALDLADGSQWAKIIFEVEDGRTPEEVAQDILKAIENARS</sequence>
<dbReference type="VEuPathDB" id="FungiDB:SPPG_02479"/>
<dbReference type="InParanoid" id="A0A0L0HLH8"/>
<dbReference type="AlphaFoldDB" id="A0A0L0HLH8"/>
<dbReference type="Proteomes" id="UP000053201">
    <property type="component" value="Unassembled WGS sequence"/>
</dbReference>
<dbReference type="OrthoDB" id="2149941at2759"/>